<dbReference type="CDD" id="cd01948">
    <property type="entry name" value="EAL"/>
    <property type="match status" value="1"/>
</dbReference>
<evidence type="ECO:0000313" key="13">
    <source>
        <dbReference type="Proteomes" id="UP000669239"/>
    </source>
</evidence>
<dbReference type="SMART" id="SM00052">
    <property type="entry name" value="EAL"/>
    <property type="match status" value="1"/>
</dbReference>
<dbReference type="InterPro" id="IPR051088">
    <property type="entry name" value="PTS_Sugar-EIIC/EIIB"/>
</dbReference>
<dbReference type="PANTHER" id="PTHR33989:SF4">
    <property type="entry name" value="PTS SYSTEM N,N'-DIACETYLCHITOBIOSE-SPECIFIC EIIC COMPONENT"/>
    <property type="match status" value="1"/>
</dbReference>
<feature type="transmembrane region" description="Helical" evidence="8">
    <location>
        <begin position="332"/>
        <end position="357"/>
    </location>
</feature>
<comment type="caution">
    <text evidence="11">The sequence shown here is derived from an EMBL/GenBank/DDBJ whole genome shotgun (WGS) entry which is preliminary data.</text>
</comment>
<sequence>MEKVRRFLNNNIFIFSVRQGLLLTIPFLIMGSFSLVIMNFPVRIWQDYLASGAGSLLDMFLMGIYQATFGSLGFIFALMISYAYGEEQTVYDNTPVFFPAVSLCSFIAFCYPSGGLSIWGPEWSFTAICITLVSCWLLTMIYRWVAGHQRLYTMGVAYNFNASMQSLVPAVVTVAVCGVSGLILYLLFEDANIMNFGSYLFLQLFEHLGNGLPSILLYILISHVLWFFGIHGTNTLEAVSRRLFESEVAVNQGMIAQGLVPDRIFSKTFLDTFVFMGGSGCAVCLVLALFLGARKKNNRRLAKLSLPAVIFNTNELVLFGFPIIFSADMILPFILTPIVLSLISGTAIYFSLVPAVSNSVEWTVPALFSGYLATGSLRGSLLQLFNLAVGTMIYIPFVRHSEMIQEKEFLSKIKNLENTMKEEEHSVWVRDFYWRTYENRQTAKLLASDLQYALMKGNLQLYYQPQMYRNHTLYGCEALLRWDYMGQTFIYPPLVIALATQGGFVDELGLSIVSMACRDMKKAEQEIGHPVPFSVNILPLQLEDPGFAGKVNDILREMQVEGRYLTIELTEQVALNPGANLEHQLEELKKAGIRISMDDFGMGHGSLNYLNSADYDEVKIDGSLIKRLPDHVQTCGLIGNIMNMSRILEVSTVAECVETEEQVEVLHGLGCSIYQGYYYSRPLPLPAFIEYVKMLPEPDGM</sequence>
<feature type="transmembrane region" description="Helical" evidence="8">
    <location>
        <begin position="304"/>
        <end position="325"/>
    </location>
</feature>
<evidence type="ECO:0000256" key="8">
    <source>
        <dbReference type="SAM" id="Phobius"/>
    </source>
</evidence>
<feature type="transmembrane region" description="Helical" evidence="8">
    <location>
        <begin position="273"/>
        <end position="292"/>
    </location>
</feature>
<dbReference type="InterPro" id="IPR035919">
    <property type="entry name" value="EAL_sf"/>
</dbReference>
<evidence type="ECO:0000256" key="1">
    <source>
        <dbReference type="ARBA" id="ARBA00004651"/>
    </source>
</evidence>
<dbReference type="EMBL" id="JAKNGE010000052">
    <property type="protein sequence ID" value="MCG4749135.1"/>
    <property type="molecule type" value="Genomic_DNA"/>
</dbReference>
<evidence type="ECO:0000256" key="5">
    <source>
        <dbReference type="ARBA" id="ARBA00022692"/>
    </source>
</evidence>
<feature type="transmembrane region" description="Helical" evidence="8">
    <location>
        <begin position="21"/>
        <end position="40"/>
    </location>
</feature>
<keyword evidence="13" id="KW-1185">Reference proteome</keyword>
<dbReference type="GO" id="GO:0008982">
    <property type="term" value="F:protein-N(PI)-phosphohistidine-sugar phosphotransferase activity"/>
    <property type="evidence" value="ECO:0007669"/>
    <property type="project" value="InterPro"/>
</dbReference>
<feature type="transmembrane region" description="Helical" evidence="8">
    <location>
        <begin position="60"/>
        <end position="84"/>
    </location>
</feature>
<keyword evidence="5 8" id="KW-0812">Transmembrane</keyword>
<protein>
    <submittedName>
        <fullName evidence="11 12">EAL domain-containing protein</fullName>
    </submittedName>
</protein>
<dbReference type="PROSITE" id="PS51105">
    <property type="entry name" value="PTS_EIIC_TYPE_3"/>
    <property type="match status" value="1"/>
</dbReference>
<accession>A0AAW5BY99</accession>
<dbReference type="InterPro" id="IPR004501">
    <property type="entry name" value="PTS_EIIC_3"/>
</dbReference>
<feature type="domain" description="PTS EIIC type-3" evidence="10">
    <location>
        <begin position="1"/>
        <end position="397"/>
    </location>
</feature>
<keyword evidence="3" id="KW-1003">Cell membrane</keyword>
<evidence type="ECO:0000256" key="4">
    <source>
        <dbReference type="ARBA" id="ARBA00022597"/>
    </source>
</evidence>
<evidence type="ECO:0000259" key="10">
    <source>
        <dbReference type="PROSITE" id="PS51105"/>
    </source>
</evidence>
<keyword evidence="7 8" id="KW-0472">Membrane</keyword>
<evidence type="ECO:0000256" key="3">
    <source>
        <dbReference type="ARBA" id="ARBA00022475"/>
    </source>
</evidence>
<dbReference type="GO" id="GO:0005886">
    <property type="term" value="C:plasma membrane"/>
    <property type="evidence" value="ECO:0007669"/>
    <property type="project" value="UniProtKB-SubCell"/>
</dbReference>
<dbReference type="Proteomes" id="UP000669239">
    <property type="component" value="Unassembled WGS sequence"/>
</dbReference>
<dbReference type="Pfam" id="PF02378">
    <property type="entry name" value="PTS_EIIC"/>
    <property type="match status" value="1"/>
</dbReference>
<dbReference type="PROSITE" id="PS50883">
    <property type="entry name" value="EAL"/>
    <property type="match status" value="1"/>
</dbReference>
<dbReference type="EMBL" id="JAAITT010000023">
    <property type="protein sequence ID" value="NSJ50258.1"/>
    <property type="molecule type" value="Genomic_DNA"/>
</dbReference>
<keyword evidence="6 8" id="KW-1133">Transmembrane helix</keyword>
<name>A0AAW5BY99_9FIRM</name>
<dbReference type="SUPFAM" id="SSF141868">
    <property type="entry name" value="EAL domain-like"/>
    <property type="match status" value="1"/>
</dbReference>
<dbReference type="PANTHER" id="PTHR33989">
    <property type="match status" value="1"/>
</dbReference>
<feature type="transmembrane region" description="Helical" evidence="8">
    <location>
        <begin position="208"/>
        <end position="228"/>
    </location>
</feature>
<reference evidence="11" key="3">
    <citation type="submission" date="2022-01" db="EMBL/GenBank/DDBJ databases">
        <title>Collection of gut derived symbiotic bacterial strains cultured from healthy donors.</title>
        <authorList>
            <person name="Lin H."/>
            <person name="Kohout C."/>
            <person name="Waligurski E."/>
            <person name="Pamer E.G."/>
        </authorList>
    </citation>
    <scope>NUCLEOTIDE SEQUENCE</scope>
    <source>
        <strain evidence="11">DFI.6.55</strain>
    </source>
</reference>
<feature type="transmembrane region" description="Helical" evidence="8">
    <location>
        <begin position="96"/>
        <end position="119"/>
    </location>
</feature>
<evidence type="ECO:0000256" key="6">
    <source>
        <dbReference type="ARBA" id="ARBA00022989"/>
    </source>
</evidence>
<keyword evidence="2" id="KW-0813">Transport</keyword>
<dbReference type="Gene3D" id="3.20.20.450">
    <property type="entry name" value="EAL domain"/>
    <property type="match status" value="1"/>
</dbReference>
<reference evidence="12" key="2">
    <citation type="submission" date="2020-02" db="EMBL/GenBank/DDBJ databases">
        <authorList>
            <person name="Littmann E."/>
            <person name="Sorbara M."/>
        </authorList>
    </citation>
    <scope>NUCLEOTIDE SEQUENCE</scope>
    <source>
        <strain evidence="12">MSK.1.17</strain>
    </source>
</reference>
<evidence type="ECO:0000313" key="12">
    <source>
        <dbReference type="EMBL" id="NSJ50258.1"/>
    </source>
</evidence>
<organism evidence="11 14">
    <name type="scientific">Enterocloster aldenensis</name>
    <dbReference type="NCBI Taxonomy" id="358742"/>
    <lineage>
        <taxon>Bacteria</taxon>
        <taxon>Bacillati</taxon>
        <taxon>Bacillota</taxon>
        <taxon>Clostridia</taxon>
        <taxon>Lachnospirales</taxon>
        <taxon>Lachnospiraceae</taxon>
        <taxon>Enterocloster</taxon>
    </lineage>
</organism>
<evidence type="ECO:0000313" key="11">
    <source>
        <dbReference type="EMBL" id="MCG4749135.1"/>
    </source>
</evidence>
<dbReference type="GO" id="GO:0009401">
    <property type="term" value="P:phosphoenolpyruvate-dependent sugar phosphotransferase system"/>
    <property type="evidence" value="ECO:0007669"/>
    <property type="project" value="InterPro"/>
</dbReference>
<evidence type="ECO:0000259" key="9">
    <source>
        <dbReference type="PROSITE" id="PS50883"/>
    </source>
</evidence>
<dbReference type="Proteomes" id="UP001299608">
    <property type="component" value="Unassembled WGS sequence"/>
</dbReference>
<feature type="transmembrane region" description="Helical" evidence="8">
    <location>
        <begin position="125"/>
        <end position="145"/>
    </location>
</feature>
<comment type="subcellular location">
    <subcellularLocation>
        <location evidence="1">Cell membrane</location>
        <topology evidence="1">Multi-pass membrane protein</topology>
    </subcellularLocation>
</comment>
<dbReference type="InterPro" id="IPR003352">
    <property type="entry name" value="PTS_EIIC"/>
</dbReference>
<dbReference type="Pfam" id="PF00563">
    <property type="entry name" value="EAL"/>
    <property type="match status" value="1"/>
</dbReference>
<evidence type="ECO:0000256" key="7">
    <source>
        <dbReference type="ARBA" id="ARBA00023136"/>
    </source>
</evidence>
<keyword evidence="4 12" id="KW-0762">Sugar transport</keyword>
<proteinExistence type="predicted"/>
<dbReference type="AlphaFoldDB" id="A0AAW5BY99"/>
<gene>
    <name evidence="12" type="ORF">G5B36_16340</name>
    <name evidence="11" type="ORF">L0N08_27350</name>
</gene>
<evidence type="ECO:0000313" key="14">
    <source>
        <dbReference type="Proteomes" id="UP001299608"/>
    </source>
</evidence>
<reference evidence="12 13" key="1">
    <citation type="journal article" date="2020" name="Cell Host Microbe">
        <title>Functional and Genomic Variation between Human-Derived Isolates of Lachnospiraceae Reveals Inter- and Intra-Species Diversity.</title>
        <authorList>
            <person name="Sorbara M.T."/>
            <person name="Littmann E.R."/>
            <person name="Fontana E."/>
            <person name="Moody T.U."/>
            <person name="Kohout C.E."/>
            <person name="Gjonbalaj M."/>
            <person name="Eaton V."/>
            <person name="Seok R."/>
            <person name="Leiner I.M."/>
            <person name="Pamer E.G."/>
        </authorList>
    </citation>
    <scope>NUCLEOTIDE SEQUENCE [LARGE SCALE GENOMIC DNA]</scope>
    <source>
        <strain evidence="12 13">MSK.1.17</strain>
    </source>
</reference>
<feature type="domain" description="EAL" evidence="9">
    <location>
        <begin position="443"/>
        <end position="696"/>
    </location>
</feature>
<dbReference type="RefSeq" id="WP_165642511.1">
    <property type="nucleotide sequence ID" value="NZ_CAXTHN010000033.1"/>
</dbReference>
<evidence type="ECO:0000256" key="2">
    <source>
        <dbReference type="ARBA" id="ARBA00022448"/>
    </source>
</evidence>
<feature type="transmembrane region" description="Helical" evidence="8">
    <location>
        <begin position="166"/>
        <end position="188"/>
    </location>
</feature>
<dbReference type="InterPro" id="IPR001633">
    <property type="entry name" value="EAL_dom"/>
</dbReference>